<dbReference type="SUPFAM" id="SSF52540">
    <property type="entry name" value="P-loop containing nucleoside triphosphate hydrolases"/>
    <property type="match status" value="1"/>
</dbReference>
<dbReference type="PANTHER" id="PTHR13696:SF96">
    <property type="entry name" value="COBQ_COBB_MIND_PARA NUCLEOTIDE BINDING DOMAIN-CONTAINING PROTEIN"/>
    <property type="match status" value="1"/>
</dbReference>
<comment type="caution">
    <text evidence="1">The sequence shown here is derived from an EMBL/GenBank/DDBJ whole genome shotgun (WGS) entry which is preliminary data.</text>
</comment>
<evidence type="ECO:0000313" key="2">
    <source>
        <dbReference type="Proteomes" id="UP001518990"/>
    </source>
</evidence>
<dbReference type="Proteomes" id="UP001518990">
    <property type="component" value="Unassembled WGS sequence"/>
</dbReference>
<accession>A0ABS3KLU1</accession>
<organism evidence="1 2">
    <name type="scientific">Roseomonas marmotae</name>
    <dbReference type="NCBI Taxonomy" id="2768161"/>
    <lineage>
        <taxon>Bacteria</taxon>
        <taxon>Pseudomonadati</taxon>
        <taxon>Pseudomonadota</taxon>
        <taxon>Alphaproteobacteria</taxon>
        <taxon>Acetobacterales</taxon>
        <taxon>Roseomonadaceae</taxon>
        <taxon>Roseomonas</taxon>
    </lineage>
</organism>
<dbReference type="InterPro" id="IPR050678">
    <property type="entry name" value="DNA_Partitioning_ATPase"/>
</dbReference>
<dbReference type="PIRSF" id="PIRSF009320">
    <property type="entry name" value="Nuc_binding_HP_1000"/>
    <property type="match status" value="1"/>
</dbReference>
<reference evidence="1 2" key="1">
    <citation type="submission" date="2020-09" db="EMBL/GenBank/DDBJ databases">
        <title>Roseomonas.</title>
        <authorList>
            <person name="Zhu W."/>
        </authorList>
    </citation>
    <scope>NUCLEOTIDE SEQUENCE [LARGE SCALE GENOMIC DNA]</scope>
    <source>
        <strain evidence="1 2">1311</strain>
    </source>
</reference>
<dbReference type="InterPro" id="IPR009744">
    <property type="entry name" value="VirC1"/>
</dbReference>
<dbReference type="EMBL" id="JACTNF010000058">
    <property type="protein sequence ID" value="MBO1077286.1"/>
    <property type="molecule type" value="Genomic_DNA"/>
</dbReference>
<proteinExistence type="predicted"/>
<gene>
    <name evidence="1" type="ORF">IAI60_22080</name>
</gene>
<name>A0ABS3KLU1_9PROT</name>
<dbReference type="InterPro" id="IPR027417">
    <property type="entry name" value="P-loop_NTPase"/>
</dbReference>
<dbReference type="CDD" id="cd02042">
    <property type="entry name" value="ParAB_family"/>
    <property type="match status" value="1"/>
</dbReference>
<dbReference type="Pfam" id="PF07015">
    <property type="entry name" value="VirC1"/>
    <property type="match status" value="1"/>
</dbReference>
<keyword evidence="2" id="KW-1185">Reference proteome</keyword>
<dbReference type="PANTHER" id="PTHR13696">
    <property type="entry name" value="P-LOOP CONTAINING NUCLEOSIDE TRIPHOSPHATE HYDROLASE"/>
    <property type="match status" value="1"/>
</dbReference>
<sequence>MHVITMSSRKGGAGKTTISCHLAVEAERCGHGPVAIIDTDDMAGLKKWWEARSESTPVLVEIEKDLESTLTALKQQGFRVVFIDTPPALTEVATQAVLAADLVLVPVQPSPDDLRAVGGTVSLTRTAKRNMVFVMNRVKPRVRLTAEAAIMLSQHGPIAPSMLHDRTDYAGAKTGGLTAPEVDPTGQAAGEIAALWAYVDGQLGVSR</sequence>
<evidence type="ECO:0000313" key="1">
    <source>
        <dbReference type="EMBL" id="MBO1077286.1"/>
    </source>
</evidence>
<dbReference type="Gene3D" id="3.40.50.300">
    <property type="entry name" value="P-loop containing nucleotide triphosphate hydrolases"/>
    <property type="match status" value="1"/>
</dbReference>
<protein>
    <submittedName>
        <fullName evidence="1">ParA family protein</fullName>
    </submittedName>
</protein>